<sequence length="407" mass="47369">MATVAFPSLPAQNLRFRTQIDTDFREIVADVDGDLYFLPLHNISIIERVDLDNNKVYIKSVENPDEAERMVEKIKKHFEDADMYDNYVQLENVLPDQEYIFTLAEGNYKRGRVVQVLDNSLVRFKDIDELEVYYDVEIQKVRSLGFLEYLDYAAASITEVNVPEGFLFSHNWMRQLKRFDLVKVMFFTTKKPYYGVFEDFSCVLPSCNPLLMGRSLFPEEYSLFEAALIGVKQICKKGYYPYLTWNNKKRFSGFVVGEEEGSNLFVRDADCYFTLAHVKLMLLPLADNEDYLVKKMEDMRVGCAYIVRQGSDYPFFRAQLMQITGDKFIFSNVDFPGSPLIRQEFGMFSKGNIFFPHESLLIPRLYTTITVTNLQEIKEEVGGSLFNLPLTFEFNQDLQEYSAKICK</sequence>
<accession>A0A811LCP9</accession>
<comment type="caution">
    <text evidence="1">The sequence shown here is derived from an EMBL/GenBank/DDBJ whole genome shotgun (WGS) entry which is preliminary data.</text>
</comment>
<evidence type="ECO:0000313" key="2">
    <source>
        <dbReference type="Proteomes" id="UP000614601"/>
    </source>
</evidence>
<gene>
    <name evidence="1" type="ORF">BOKJ2_LOCUS11282</name>
</gene>
<dbReference type="Proteomes" id="UP000614601">
    <property type="component" value="Unassembled WGS sequence"/>
</dbReference>
<evidence type="ECO:0000313" key="1">
    <source>
        <dbReference type="EMBL" id="CAD5224845.1"/>
    </source>
</evidence>
<organism evidence="1 2">
    <name type="scientific">Bursaphelenchus okinawaensis</name>
    <dbReference type="NCBI Taxonomy" id="465554"/>
    <lineage>
        <taxon>Eukaryota</taxon>
        <taxon>Metazoa</taxon>
        <taxon>Ecdysozoa</taxon>
        <taxon>Nematoda</taxon>
        <taxon>Chromadorea</taxon>
        <taxon>Rhabditida</taxon>
        <taxon>Tylenchina</taxon>
        <taxon>Tylenchomorpha</taxon>
        <taxon>Aphelenchoidea</taxon>
        <taxon>Aphelenchoididae</taxon>
        <taxon>Bursaphelenchus</taxon>
    </lineage>
</organism>
<keyword evidence="2" id="KW-1185">Reference proteome</keyword>
<dbReference type="OrthoDB" id="10567644at2759"/>
<name>A0A811LCP9_9BILA</name>
<proteinExistence type="predicted"/>
<dbReference type="AlphaFoldDB" id="A0A811LCP9"/>
<reference evidence="1" key="1">
    <citation type="submission" date="2020-09" db="EMBL/GenBank/DDBJ databases">
        <authorList>
            <person name="Kikuchi T."/>
        </authorList>
    </citation>
    <scope>NUCLEOTIDE SEQUENCE</scope>
    <source>
        <strain evidence="1">SH1</strain>
    </source>
</reference>
<protein>
    <recommendedName>
        <fullName evidence="3">Tudor domain-containing protein</fullName>
    </recommendedName>
</protein>
<dbReference type="EMBL" id="CAJFDH010000005">
    <property type="protein sequence ID" value="CAD5224845.1"/>
    <property type="molecule type" value="Genomic_DNA"/>
</dbReference>
<dbReference type="EMBL" id="CAJFCW020000005">
    <property type="protein sequence ID" value="CAG9120254.1"/>
    <property type="molecule type" value="Genomic_DNA"/>
</dbReference>
<evidence type="ECO:0008006" key="3">
    <source>
        <dbReference type="Google" id="ProtNLM"/>
    </source>
</evidence>
<dbReference type="Proteomes" id="UP000783686">
    <property type="component" value="Unassembled WGS sequence"/>
</dbReference>